<organism evidence="2 3">
    <name type="scientific">Clohesyomyces aquaticus</name>
    <dbReference type="NCBI Taxonomy" id="1231657"/>
    <lineage>
        <taxon>Eukaryota</taxon>
        <taxon>Fungi</taxon>
        <taxon>Dikarya</taxon>
        <taxon>Ascomycota</taxon>
        <taxon>Pezizomycotina</taxon>
        <taxon>Dothideomycetes</taxon>
        <taxon>Pleosporomycetidae</taxon>
        <taxon>Pleosporales</taxon>
        <taxon>Lindgomycetaceae</taxon>
        <taxon>Clohesyomyces</taxon>
    </lineage>
</organism>
<protein>
    <submittedName>
        <fullName evidence="2">Uncharacterized protein</fullName>
    </submittedName>
</protein>
<evidence type="ECO:0000313" key="2">
    <source>
        <dbReference type="EMBL" id="ORY16248.1"/>
    </source>
</evidence>
<gene>
    <name evidence="2" type="ORF">BCR34DRAFT_597803</name>
</gene>
<accession>A0A1Y2A1B1</accession>
<dbReference type="Proteomes" id="UP000193144">
    <property type="component" value="Unassembled WGS sequence"/>
</dbReference>
<keyword evidence="3" id="KW-1185">Reference proteome</keyword>
<proteinExistence type="predicted"/>
<dbReference type="AlphaFoldDB" id="A0A1Y2A1B1"/>
<name>A0A1Y2A1B1_9PLEO</name>
<dbReference type="EMBL" id="MCFA01000019">
    <property type="protein sequence ID" value="ORY16248.1"/>
    <property type="molecule type" value="Genomic_DNA"/>
</dbReference>
<reference evidence="2 3" key="1">
    <citation type="submission" date="2016-07" db="EMBL/GenBank/DDBJ databases">
        <title>Pervasive Adenine N6-methylation of Active Genes in Fungi.</title>
        <authorList>
            <consortium name="DOE Joint Genome Institute"/>
            <person name="Mondo S.J."/>
            <person name="Dannebaum R.O."/>
            <person name="Kuo R.C."/>
            <person name="Labutti K."/>
            <person name="Haridas S."/>
            <person name="Kuo A."/>
            <person name="Salamov A."/>
            <person name="Ahrendt S.R."/>
            <person name="Lipzen A."/>
            <person name="Sullivan W."/>
            <person name="Andreopoulos W.B."/>
            <person name="Clum A."/>
            <person name="Lindquist E."/>
            <person name="Daum C."/>
            <person name="Ramamoorthy G.K."/>
            <person name="Gryganskyi A."/>
            <person name="Culley D."/>
            <person name="Magnuson J.K."/>
            <person name="James T.Y."/>
            <person name="O'Malley M.A."/>
            <person name="Stajich J.E."/>
            <person name="Spatafora J.W."/>
            <person name="Visel A."/>
            <person name="Grigoriev I.V."/>
        </authorList>
    </citation>
    <scope>NUCLEOTIDE SEQUENCE [LARGE SCALE GENOMIC DNA]</scope>
    <source>
        <strain evidence="2 3">CBS 115471</strain>
    </source>
</reference>
<dbReference type="STRING" id="1231657.A0A1Y2A1B1"/>
<evidence type="ECO:0000313" key="3">
    <source>
        <dbReference type="Proteomes" id="UP000193144"/>
    </source>
</evidence>
<sequence>MRPVAKFGPPAFKRKRPPEEEAEVRRRRAQSQRDNVAIADMTNTMMRGASHDAPSVAGQLPSIYIGFDDLYSRMNQFSARFDDLSRREGCACLRSATSFAIALYDGISGIVADTCFV</sequence>
<dbReference type="OrthoDB" id="4056921at2759"/>
<comment type="caution">
    <text evidence="2">The sequence shown here is derived from an EMBL/GenBank/DDBJ whole genome shotgun (WGS) entry which is preliminary data.</text>
</comment>
<evidence type="ECO:0000256" key="1">
    <source>
        <dbReference type="SAM" id="MobiDB-lite"/>
    </source>
</evidence>
<feature type="region of interest" description="Disordered" evidence="1">
    <location>
        <begin position="1"/>
        <end position="35"/>
    </location>
</feature>